<keyword evidence="1" id="KW-0808">Transferase</keyword>
<evidence type="ECO:0000313" key="7">
    <source>
        <dbReference type="EMBL" id="AAX30288.2"/>
    </source>
</evidence>
<reference evidence="7" key="1">
    <citation type="submission" date="2005-01" db="EMBL/GenBank/DDBJ databases">
        <authorList>
            <person name="Han Z."/>
        </authorList>
    </citation>
    <scope>NUCLEOTIDE SEQUENCE</scope>
</reference>
<keyword evidence="6" id="KW-0012">Acyltransferase</keyword>
<keyword evidence="2" id="KW-0812">Transmembrane</keyword>
<protein>
    <submittedName>
        <fullName evidence="7">SJCHGC02762 protein</fullName>
    </submittedName>
</protein>
<dbReference type="GO" id="GO:0005783">
    <property type="term" value="C:endoplasmic reticulum"/>
    <property type="evidence" value="ECO:0007669"/>
    <property type="project" value="TreeGrafter"/>
</dbReference>
<dbReference type="EMBL" id="AY915067">
    <property type="protein sequence ID" value="AAX30288.2"/>
    <property type="molecule type" value="mRNA"/>
</dbReference>
<keyword evidence="5" id="KW-0472">Membrane</keyword>
<sequence length="64" mass="7528">MKFKKGCFEVGAEIHPVAIKYNPLFADCFWNSNLDSLFQYSLKIKTSWAIMVDVWYLPPNKKVR</sequence>
<evidence type="ECO:0000256" key="2">
    <source>
        <dbReference type="ARBA" id="ARBA00022692"/>
    </source>
</evidence>
<evidence type="ECO:0000256" key="3">
    <source>
        <dbReference type="ARBA" id="ARBA00022989"/>
    </source>
</evidence>
<dbReference type="GO" id="GO:0004366">
    <property type="term" value="F:glycerol-3-phosphate O-acyltransferase activity"/>
    <property type="evidence" value="ECO:0007669"/>
    <property type="project" value="TreeGrafter"/>
</dbReference>
<evidence type="ECO:0000256" key="5">
    <source>
        <dbReference type="ARBA" id="ARBA00023136"/>
    </source>
</evidence>
<organism evidence="7">
    <name type="scientific">Schistosoma japonicum</name>
    <name type="common">Blood fluke</name>
    <dbReference type="NCBI Taxonomy" id="6182"/>
    <lineage>
        <taxon>Eukaryota</taxon>
        <taxon>Metazoa</taxon>
        <taxon>Spiralia</taxon>
        <taxon>Lophotrochozoa</taxon>
        <taxon>Platyhelminthes</taxon>
        <taxon>Trematoda</taxon>
        <taxon>Digenea</taxon>
        <taxon>Strigeidida</taxon>
        <taxon>Schistosomatoidea</taxon>
        <taxon>Schistosomatidae</taxon>
        <taxon>Schistosoma</taxon>
    </lineage>
</organism>
<evidence type="ECO:0000256" key="4">
    <source>
        <dbReference type="ARBA" id="ARBA00023098"/>
    </source>
</evidence>
<dbReference type="PANTHER" id="PTHR23063">
    <property type="entry name" value="PHOSPHOLIPID ACYLTRANSFERASE"/>
    <property type="match status" value="1"/>
</dbReference>
<name>Q5BT47_SCHJA</name>
<dbReference type="AlphaFoldDB" id="Q5BT47"/>
<proteinExistence type="evidence at transcript level"/>
<reference evidence="7" key="2">
    <citation type="journal article" date="2006" name="PLoS Pathog.">
        <title>New perspectives on host-parasite interplay by comparative transcriptomic and proteomic analyses of Schistosoma japonicum.</title>
        <authorList>
            <person name="Liu F."/>
            <person name="Lu J."/>
            <person name="Hu W."/>
            <person name="Wang S.Y."/>
            <person name="Cui S.J."/>
            <person name="Chi M."/>
            <person name="Yan Q."/>
            <person name="Wang X.R."/>
            <person name="Song H.D."/>
            <person name="Xu X.N."/>
            <person name="Wang J.J."/>
            <person name="Zhang X.L."/>
            <person name="Zhang X."/>
            <person name="Wang Z.Q."/>
            <person name="Xue C.L."/>
            <person name="Brindley P.J."/>
            <person name="McManus D.P."/>
            <person name="Yang P.Y."/>
            <person name="Feng Z."/>
            <person name="Chen Z."/>
            <person name="Han Z.G."/>
        </authorList>
    </citation>
    <scope>NUCLEOTIDE SEQUENCE</scope>
</reference>
<dbReference type="GO" id="GO:0019432">
    <property type="term" value="P:triglyceride biosynthetic process"/>
    <property type="evidence" value="ECO:0007669"/>
    <property type="project" value="TreeGrafter"/>
</dbReference>
<dbReference type="PANTHER" id="PTHR23063:SF2">
    <property type="entry name" value="GLYCEROL-3-PHOSPHATE ACYLTRANSFERASE 4, ISOFORM D-RELATED"/>
    <property type="match status" value="1"/>
</dbReference>
<keyword evidence="3" id="KW-1133">Transmembrane helix</keyword>
<keyword evidence="4" id="KW-0443">Lipid metabolism</keyword>
<evidence type="ECO:0000256" key="1">
    <source>
        <dbReference type="ARBA" id="ARBA00022679"/>
    </source>
</evidence>
<evidence type="ECO:0000256" key="6">
    <source>
        <dbReference type="ARBA" id="ARBA00023315"/>
    </source>
</evidence>
<accession>Q5BT47</accession>